<dbReference type="KEGG" id="paqt:E8L99_04945"/>
<dbReference type="NCBIfam" id="TIGR03164">
    <property type="entry name" value="UHCUDC"/>
    <property type="match status" value="1"/>
</dbReference>
<dbReference type="InterPro" id="IPR017580">
    <property type="entry name" value="OHCU_decarboxylase-1"/>
</dbReference>
<dbReference type="InterPro" id="IPR018020">
    <property type="entry name" value="OHCU_decarboxylase"/>
</dbReference>
<evidence type="ECO:0000256" key="1">
    <source>
        <dbReference type="ARBA" id="ARBA00001163"/>
    </source>
</evidence>
<evidence type="ECO:0000313" key="9">
    <source>
        <dbReference type="Proteomes" id="UP000298588"/>
    </source>
</evidence>
<dbReference type="GO" id="GO:0000255">
    <property type="term" value="P:allantoin metabolic process"/>
    <property type="evidence" value="ECO:0007669"/>
    <property type="project" value="InterPro"/>
</dbReference>
<dbReference type="SUPFAM" id="SSF158694">
    <property type="entry name" value="UraD-Like"/>
    <property type="match status" value="1"/>
</dbReference>
<proteinExistence type="predicted"/>
<dbReference type="Proteomes" id="UP000298588">
    <property type="component" value="Chromosome"/>
</dbReference>
<gene>
    <name evidence="8" type="primary">uraD</name>
    <name evidence="8" type="ORF">E8L99_04945</name>
</gene>
<evidence type="ECO:0000256" key="3">
    <source>
        <dbReference type="ARBA" id="ARBA00012257"/>
    </source>
</evidence>
<dbReference type="GO" id="GO:0019628">
    <property type="term" value="P:urate catabolic process"/>
    <property type="evidence" value="ECO:0007669"/>
    <property type="project" value="UniProtKB-UniPathway"/>
</dbReference>
<dbReference type="OrthoDB" id="9800909at2"/>
<evidence type="ECO:0000256" key="2">
    <source>
        <dbReference type="ARBA" id="ARBA00004754"/>
    </source>
</evidence>
<evidence type="ECO:0000259" key="7">
    <source>
        <dbReference type="Pfam" id="PF09349"/>
    </source>
</evidence>
<dbReference type="PANTHER" id="PTHR43466">
    <property type="entry name" value="2-OXO-4-HYDROXY-4-CARBOXY-5-UREIDOIMIDAZOLINE DECARBOXYLASE-RELATED"/>
    <property type="match status" value="1"/>
</dbReference>
<keyword evidence="9" id="KW-1185">Reference proteome</keyword>
<dbReference type="Pfam" id="PF09349">
    <property type="entry name" value="OHCU_decarbox"/>
    <property type="match status" value="1"/>
</dbReference>
<dbReference type="GO" id="GO:0006144">
    <property type="term" value="P:purine nucleobase metabolic process"/>
    <property type="evidence" value="ECO:0007669"/>
    <property type="project" value="UniProtKB-KW"/>
</dbReference>
<evidence type="ECO:0000256" key="4">
    <source>
        <dbReference type="ARBA" id="ARBA00022631"/>
    </source>
</evidence>
<name>A0A4D7QLM9_9HYPH</name>
<feature type="domain" description="Oxo-4-hydroxy-4-carboxy-5-ureidoimidazoline decarboxylase" evidence="7">
    <location>
        <begin position="8"/>
        <end position="166"/>
    </location>
</feature>
<dbReference type="PANTHER" id="PTHR43466:SF1">
    <property type="entry name" value="2-OXO-4-HYDROXY-4-CARBOXY-5-UREIDOIMIDAZOLINE DECARBOXYLASE-RELATED"/>
    <property type="match status" value="1"/>
</dbReference>
<reference evidence="8 9" key="1">
    <citation type="submission" date="2019-04" db="EMBL/GenBank/DDBJ databases">
        <title>Phreatobacter aquaticus sp. nov.</title>
        <authorList>
            <person name="Choi A."/>
            <person name="Baek K."/>
        </authorList>
    </citation>
    <scope>NUCLEOTIDE SEQUENCE [LARGE SCALE GENOMIC DNA]</scope>
    <source>
        <strain evidence="8 9">NMCR1094</strain>
    </source>
</reference>
<dbReference type="UniPathway" id="UPA00394">
    <property type="reaction ID" value="UER00652"/>
</dbReference>
<dbReference type="EMBL" id="CP039865">
    <property type="protein sequence ID" value="QCK85172.1"/>
    <property type="molecule type" value="Genomic_DNA"/>
</dbReference>
<keyword evidence="5" id="KW-0210">Decarboxylase</keyword>
<organism evidence="8 9">
    <name type="scientific">Phreatobacter aquaticus</name>
    <dbReference type="NCBI Taxonomy" id="2570229"/>
    <lineage>
        <taxon>Bacteria</taxon>
        <taxon>Pseudomonadati</taxon>
        <taxon>Pseudomonadota</taxon>
        <taxon>Alphaproteobacteria</taxon>
        <taxon>Hyphomicrobiales</taxon>
        <taxon>Phreatobacteraceae</taxon>
        <taxon>Phreatobacter</taxon>
    </lineage>
</organism>
<comment type="pathway">
    <text evidence="2">Purine metabolism; urate degradation; (S)-allantoin from urate: step 3/3.</text>
</comment>
<dbReference type="EC" id="4.1.1.97" evidence="3"/>
<dbReference type="InterPro" id="IPR036778">
    <property type="entry name" value="OHCU_decarboxylase_sf"/>
</dbReference>
<dbReference type="GO" id="GO:0051997">
    <property type="term" value="F:2-oxo-4-hydroxy-4-carboxy-5-ureidoimidazoline decarboxylase activity"/>
    <property type="evidence" value="ECO:0007669"/>
    <property type="project" value="UniProtKB-EC"/>
</dbReference>
<dbReference type="Gene3D" id="1.10.3330.10">
    <property type="entry name" value="Oxo-4-hydroxy-4-carboxy-5-ureidoimidazoline decarboxylase"/>
    <property type="match status" value="1"/>
</dbReference>
<keyword evidence="6 8" id="KW-0456">Lyase</keyword>
<accession>A0A4D7QLM9</accession>
<evidence type="ECO:0000256" key="6">
    <source>
        <dbReference type="ARBA" id="ARBA00023239"/>
    </source>
</evidence>
<evidence type="ECO:0000256" key="5">
    <source>
        <dbReference type="ARBA" id="ARBA00022793"/>
    </source>
</evidence>
<keyword evidence="4" id="KW-0659">Purine metabolism</keyword>
<dbReference type="AlphaFoldDB" id="A0A4D7QLM9"/>
<protein>
    <recommendedName>
        <fullName evidence="3">2-oxo-4-hydroxy-4-carboxy-5-ureidoimidazoline decarboxylase</fullName>
        <ecNumber evidence="3">4.1.1.97</ecNumber>
    </recommendedName>
</protein>
<comment type="catalytic activity">
    <reaction evidence="1">
        <text>5-hydroxy-2-oxo-4-ureido-2,5-dihydro-1H-imidazole-5-carboxylate + H(+) = (S)-allantoin + CO2</text>
        <dbReference type="Rhea" id="RHEA:26301"/>
        <dbReference type="ChEBI" id="CHEBI:15378"/>
        <dbReference type="ChEBI" id="CHEBI:15678"/>
        <dbReference type="ChEBI" id="CHEBI:16526"/>
        <dbReference type="ChEBI" id="CHEBI:58639"/>
        <dbReference type="EC" id="4.1.1.97"/>
    </reaction>
</comment>
<sequence>MTVLPPSRMSRADFVARFGGVFEHSAWIAEQAFDAGLTAANDTAEGLHAALTAKMRASGEAERLALIRAHPDLAGKLAQAGRLTPESTGEQASAGLNMLTDAERDDFTRLNEAYTAKFGFPFIIAVKGRTKAEIRSAFETRVGNDAATEFATALEQVERIALLRLKDLLP</sequence>
<evidence type="ECO:0000313" key="8">
    <source>
        <dbReference type="EMBL" id="QCK85172.1"/>
    </source>
</evidence>